<protein>
    <recommendedName>
        <fullName evidence="4">Phosphonate metabolism protein PhnI</fullName>
    </recommendedName>
</protein>
<dbReference type="EMBL" id="ATDN01000034">
    <property type="protein sequence ID" value="RWA17625.1"/>
    <property type="molecule type" value="Genomic_DNA"/>
</dbReference>
<name>A0A439DPV8_9MYCO</name>
<proteinExistence type="predicted"/>
<evidence type="ECO:0000313" key="3">
    <source>
        <dbReference type="Proteomes" id="UP000287177"/>
    </source>
</evidence>
<reference evidence="2 3" key="1">
    <citation type="submission" date="2013-06" db="EMBL/GenBank/DDBJ databases">
        <title>The draft sequence of the Mycobacterium elephantis genome.</title>
        <authorList>
            <person name="Pettersson F.B."/>
            <person name="Das S."/>
            <person name="Dasgupta S."/>
            <person name="Bhattacharya A."/>
            <person name="Kirsebom L.A."/>
        </authorList>
    </citation>
    <scope>NUCLEOTIDE SEQUENCE [LARGE SCALE GENOMIC DNA]</scope>
    <source>
        <strain evidence="2 3">DSM 44368</strain>
    </source>
</reference>
<organism evidence="2 3">
    <name type="scientific">Mycolicibacterium elephantis DSM 44368</name>
    <dbReference type="NCBI Taxonomy" id="1335622"/>
    <lineage>
        <taxon>Bacteria</taxon>
        <taxon>Bacillati</taxon>
        <taxon>Actinomycetota</taxon>
        <taxon>Actinomycetes</taxon>
        <taxon>Mycobacteriales</taxon>
        <taxon>Mycobacteriaceae</taxon>
        <taxon>Mycolicibacterium</taxon>
    </lineage>
</organism>
<evidence type="ECO:0000256" key="1">
    <source>
        <dbReference type="SAM" id="MobiDB-lite"/>
    </source>
</evidence>
<accession>A0A439DPV8</accession>
<evidence type="ECO:0008006" key="4">
    <source>
        <dbReference type="Google" id="ProtNLM"/>
    </source>
</evidence>
<evidence type="ECO:0000313" key="2">
    <source>
        <dbReference type="EMBL" id="RWA17625.1"/>
    </source>
</evidence>
<dbReference type="AlphaFoldDB" id="A0A439DPV8"/>
<dbReference type="InterPro" id="IPR008773">
    <property type="entry name" value="PhnI"/>
</dbReference>
<feature type="region of interest" description="Disordered" evidence="1">
    <location>
        <begin position="123"/>
        <end position="146"/>
    </location>
</feature>
<gene>
    <name evidence="2" type="ORF">MELE44368_05615</name>
</gene>
<dbReference type="Proteomes" id="UP000287177">
    <property type="component" value="Unassembled WGS sequence"/>
</dbReference>
<dbReference type="PIRSF" id="PIRSF007313">
    <property type="entry name" value="PhnI"/>
    <property type="match status" value="1"/>
</dbReference>
<comment type="caution">
    <text evidence="2">The sequence shown here is derived from an EMBL/GenBank/DDBJ whole genome shotgun (WGS) entry which is preliminary data.</text>
</comment>
<feature type="compositionally biased region" description="Polar residues" evidence="1">
    <location>
        <begin position="127"/>
        <end position="136"/>
    </location>
</feature>
<sequence length="337" mass="35526">MYASMHENDALEAARTIAGRRAAQPGSRTDTSALEEQVCAEAGLWELAAARRALDQSRGDASHAVSMLRVWAATQPHVQALPVRPDDVAIVRRLSSAYPRIPGGQWLGMAPELRSRQLDWTDERPTVDTSARTPTVAQAADAPTRAGTPRVRDLIDDAVVLAGAADGDGDDPARAVMTPPFTRANRLALLARGETGALVALAALILGRRQEAVMVELTVGSAVIRVPHPRSGAPCAVAEIPITEVEVVLDADADGRPALVTGWGATLGTVERRAISLALLDAAMQADGDLREPVTLDDQTVIAATDGPATNGFVEHLRLPHYASFAAYLAQVGGEAQ</sequence>
<dbReference type="Pfam" id="PF05861">
    <property type="entry name" value="PhnI"/>
    <property type="match status" value="1"/>
</dbReference>
<dbReference type="GO" id="GO:0019634">
    <property type="term" value="P:organic phosphonate metabolic process"/>
    <property type="evidence" value="ECO:0007669"/>
    <property type="project" value="InterPro"/>
</dbReference>
<keyword evidence="3" id="KW-1185">Reference proteome</keyword>